<dbReference type="GO" id="GO:0031966">
    <property type="term" value="C:mitochondrial membrane"/>
    <property type="evidence" value="ECO:0007669"/>
    <property type="project" value="UniProtKB-SubCell"/>
</dbReference>
<gene>
    <name evidence="11" type="ORF">T310_6782</name>
</gene>
<evidence type="ECO:0000256" key="9">
    <source>
        <dbReference type="RuleBase" id="RU000488"/>
    </source>
</evidence>
<comment type="similarity">
    <text evidence="9">Belongs to the mitochondrial carrier (TC 2.A.29) family.</text>
</comment>
<keyword evidence="5" id="KW-0999">Mitochondrion inner membrane</keyword>
<feature type="repeat" description="Solcar" evidence="8">
    <location>
        <begin position="70"/>
        <end position="158"/>
    </location>
</feature>
<evidence type="ECO:0000256" key="8">
    <source>
        <dbReference type="PROSITE-ProRule" id="PRU00282"/>
    </source>
</evidence>
<evidence type="ECO:0000256" key="3">
    <source>
        <dbReference type="ARBA" id="ARBA00022692"/>
    </source>
</evidence>
<name>A0A0F4YNN4_RASE3</name>
<keyword evidence="7 8" id="KW-0472">Membrane</keyword>
<comment type="caution">
    <text evidence="11">The sequence shown here is derived from an EMBL/GenBank/DDBJ whole genome shotgun (WGS) entry which is preliminary data.</text>
</comment>
<dbReference type="InterPro" id="IPR018108">
    <property type="entry name" value="MCP_transmembrane"/>
</dbReference>
<dbReference type="Pfam" id="PF00153">
    <property type="entry name" value="Mito_carr"/>
    <property type="match status" value="1"/>
</dbReference>
<comment type="subcellular location">
    <subcellularLocation>
        <location evidence="1">Membrane</location>
        <topology evidence="1">Multi-pass membrane protein</topology>
    </subcellularLocation>
    <subcellularLocation>
        <location evidence="2">Mitochondrion membrane</location>
    </subcellularLocation>
</comment>
<evidence type="ECO:0000313" key="11">
    <source>
        <dbReference type="EMBL" id="KKA19243.1"/>
    </source>
</evidence>
<evidence type="ECO:0000256" key="7">
    <source>
        <dbReference type="ARBA" id="ARBA00023136"/>
    </source>
</evidence>
<keyword evidence="9" id="KW-0813">Transport</keyword>
<dbReference type="GeneID" id="25319067"/>
<keyword evidence="3 8" id="KW-0812">Transmembrane</keyword>
<dbReference type="PANTHER" id="PTHR24089">
    <property type="entry name" value="SOLUTE CARRIER FAMILY 25"/>
    <property type="match status" value="1"/>
</dbReference>
<dbReference type="Gene3D" id="1.50.40.10">
    <property type="entry name" value="Mitochondrial carrier domain"/>
    <property type="match status" value="1"/>
</dbReference>
<keyword evidence="6 10" id="KW-1133">Transmembrane helix</keyword>
<evidence type="ECO:0008006" key="13">
    <source>
        <dbReference type="Google" id="ProtNLM"/>
    </source>
</evidence>
<keyword evidence="4" id="KW-0677">Repeat</keyword>
<evidence type="ECO:0000256" key="2">
    <source>
        <dbReference type="ARBA" id="ARBA00004325"/>
    </source>
</evidence>
<dbReference type="EMBL" id="LASV01000365">
    <property type="protein sequence ID" value="KKA19243.1"/>
    <property type="molecule type" value="Genomic_DNA"/>
</dbReference>
<evidence type="ECO:0000256" key="4">
    <source>
        <dbReference type="ARBA" id="ARBA00022737"/>
    </source>
</evidence>
<accession>A0A0F4YNN4</accession>
<dbReference type="RefSeq" id="XP_013325855.1">
    <property type="nucleotide sequence ID" value="XM_013470401.1"/>
</dbReference>
<dbReference type="AlphaFoldDB" id="A0A0F4YNN4"/>
<dbReference type="OrthoDB" id="270584at2759"/>
<dbReference type="PROSITE" id="PS50920">
    <property type="entry name" value="SOLCAR"/>
    <property type="match status" value="1"/>
</dbReference>
<proteinExistence type="inferred from homology"/>
<dbReference type="SUPFAM" id="SSF103506">
    <property type="entry name" value="Mitochondrial carrier"/>
    <property type="match status" value="1"/>
</dbReference>
<keyword evidence="5" id="KW-0496">Mitochondrion</keyword>
<evidence type="ECO:0000256" key="5">
    <source>
        <dbReference type="ARBA" id="ARBA00022792"/>
    </source>
</evidence>
<dbReference type="STRING" id="1408163.A0A0F4YNN4"/>
<dbReference type="InterPro" id="IPR023395">
    <property type="entry name" value="MCP_dom_sf"/>
</dbReference>
<evidence type="ECO:0000256" key="6">
    <source>
        <dbReference type="ARBA" id="ARBA00022989"/>
    </source>
</evidence>
<evidence type="ECO:0000313" key="12">
    <source>
        <dbReference type="Proteomes" id="UP000053958"/>
    </source>
</evidence>
<reference evidence="11 12" key="1">
    <citation type="submission" date="2015-04" db="EMBL/GenBank/DDBJ databases">
        <authorList>
            <person name="Heijne W.H."/>
            <person name="Fedorova N.D."/>
            <person name="Nierman W.C."/>
            <person name="Vollebregt A.W."/>
            <person name="Zhao Z."/>
            <person name="Wu L."/>
            <person name="Kumar M."/>
            <person name="Stam H."/>
            <person name="van den Berg M.A."/>
            <person name="Pel H.J."/>
        </authorList>
    </citation>
    <scope>NUCLEOTIDE SEQUENCE [LARGE SCALE GENOMIC DNA]</scope>
    <source>
        <strain evidence="11 12">CBS 393.64</strain>
    </source>
</reference>
<keyword evidence="12" id="KW-1185">Reference proteome</keyword>
<protein>
    <recommendedName>
        <fullName evidence="13">Mitochondrial carrier protein</fullName>
    </recommendedName>
</protein>
<evidence type="ECO:0000256" key="1">
    <source>
        <dbReference type="ARBA" id="ARBA00004141"/>
    </source>
</evidence>
<evidence type="ECO:0000256" key="10">
    <source>
        <dbReference type="SAM" id="Phobius"/>
    </source>
</evidence>
<sequence>MPLLLDLASLTFTAVSRRRWSAMIPYAGMSFLTHDTIGDLLRLPSLAPYTTIPNSESPRQKRGGKARAQLTASAELFSGALAGLISQTSAYPLEVIRRRMQVGGAVGDGHRLNMAETARKIWLEKGFRGFWVGLTIGYMKVVPMAATSFYVRSVGRSVGWSDSSIPEIHAWVLSCRVVSCHHSIFLRVALHWEDSWSLDYPFFPLHVFTFYLHPPPPHYYPHPALEKKTDQVRSVIPPWIDWMDASLMDGWMDIPFGLTRLFTRSFARSPAQSIVQSIDRSFVRSREREHTIRSTVLEEKRREEKKRGMSRECIGCVNIIVIIILLLSLLLLARYIVSSIVFALLQIHNQSHDPFKTPPEDVPVIVDVEIEPQGIKVDRSVPEVLVVSRADQLHVVLLPIGSVHDDEQGSKQRMQSIARVSGWIGLWGCDVLRIQHRLPGPDLGADAAMCLQDLGDASRAVGRLAGQELAGKLAQGGGVRARIPVDPLAEMLKHSEQVPLRERRAWSQRCRDVRGASFPAEVVHGIERQSRVPGGRGDHVGRHMQGALIVQLAHQEQAPFRCWKHVQSN</sequence>
<feature type="transmembrane region" description="Helical" evidence="10">
    <location>
        <begin position="319"/>
        <end position="345"/>
    </location>
</feature>
<organism evidence="11 12">
    <name type="scientific">Rasamsonia emersonii (strain ATCC 16479 / CBS 393.64 / IMI 116815)</name>
    <dbReference type="NCBI Taxonomy" id="1408163"/>
    <lineage>
        <taxon>Eukaryota</taxon>
        <taxon>Fungi</taxon>
        <taxon>Dikarya</taxon>
        <taxon>Ascomycota</taxon>
        <taxon>Pezizomycotina</taxon>
        <taxon>Eurotiomycetes</taxon>
        <taxon>Eurotiomycetidae</taxon>
        <taxon>Eurotiales</taxon>
        <taxon>Trichocomaceae</taxon>
        <taxon>Rasamsonia</taxon>
    </lineage>
</organism>
<dbReference type="Proteomes" id="UP000053958">
    <property type="component" value="Unassembled WGS sequence"/>
</dbReference>